<dbReference type="SUPFAM" id="SSF52200">
    <property type="entry name" value="Toll/Interleukin receptor TIR domain"/>
    <property type="match status" value="1"/>
</dbReference>
<dbReference type="Pfam" id="PF13676">
    <property type="entry name" value="TIR_2"/>
    <property type="match status" value="1"/>
</dbReference>
<dbReference type="InterPro" id="IPR035897">
    <property type="entry name" value="Toll_tir_struct_dom_sf"/>
</dbReference>
<sequence>MRKSSSGTTIRGNIPPFTLTGDFNNAPYPILLLNKNPWWTTSTIYSDFVHSPPEIYFCYPPSIIAINDYEPYHVKYKVIDRLLYLCTELNNINHSILLDPIVQCLCSHCYLNVYETIDLRQPIVDPKRWFFIRECPQFIRLHSYQRQDEISNSLCELMLAYSKKIFEQHLPILLEGETIAVQMKHTGNIIKNDRGAKLQAIGWHIALLNHFALTPATKRYFITDVHQPIIDQMINILRTESLVATVYKNHELFHADVDLMSWSITLLEHAHEILPNMMAEAMEKSSIVLICFSSEYRESYGCRLAAEYAEKRQRSIIPVKLDELYCPTGWLNNIVANKHCIDFSKFNFNNAYANLIQQIDEVKMKGNAR</sequence>
<dbReference type="InterPro" id="IPR000157">
    <property type="entry name" value="TIR_dom"/>
</dbReference>
<dbReference type="EMBL" id="CAJOBD010001115">
    <property type="protein sequence ID" value="CAF3762173.1"/>
    <property type="molecule type" value="Genomic_DNA"/>
</dbReference>
<accession>A0A818ZAK0</accession>
<proteinExistence type="predicted"/>
<dbReference type="PANTHER" id="PTHR46270:SF2">
    <property type="entry name" value="TIR DOMAIN-CONTAINING PROTEIN"/>
    <property type="match status" value="1"/>
</dbReference>
<dbReference type="Proteomes" id="UP000663836">
    <property type="component" value="Unassembled WGS sequence"/>
</dbReference>
<reference evidence="2" key="1">
    <citation type="submission" date="2021-02" db="EMBL/GenBank/DDBJ databases">
        <authorList>
            <person name="Nowell W R."/>
        </authorList>
    </citation>
    <scope>NUCLEOTIDE SEQUENCE</scope>
</reference>
<dbReference type="Gene3D" id="3.40.50.10140">
    <property type="entry name" value="Toll/interleukin-1 receptor homology (TIR) domain"/>
    <property type="match status" value="1"/>
</dbReference>
<protein>
    <recommendedName>
        <fullName evidence="1">TIR domain-containing protein</fullName>
    </recommendedName>
</protein>
<name>A0A818ZAK0_9BILA</name>
<organism evidence="2 3">
    <name type="scientific">Rotaria sordida</name>
    <dbReference type="NCBI Taxonomy" id="392033"/>
    <lineage>
        <taxon>Eukaryota</taxon>
        <taxon>Metazoa</taxon>
        <taxon>Spiralia</taxon>
        <taxon>Gnathifera</taxon>
        <taxon>Rotifera</taxon>
        <taxon>Eurotatoria</taxon>
        <taxon>Bdelloidea</taxon>
        <taxon>Philodinida</taxon>
        <taxon>Philodinidae</taxon>
        <taxon>Rotaria</taxon>
    </lineage>
</organism>
<evidence type="ECO:0000313" key="2">
    <source>
        <dbReference type="EMBL" id="CAF3762173.1"/>
    </source>
</evidence>
<dbReference type="GO" id="GO:0007165">
    <property type="term" value="P:signal transduction"/>
    <property type="evidence" value="ECO:0007669"/>
    <property type="project" value="InterPro"/>
</dbReference>
<feature type="domain" description="TIR" evidence="1">
    <location>
        <begin position="271"/>
        <end position="354"/>
    </location>
</feature>
<dbReference type="PANTHER" id="PTHR46270">
    <property type="entry name" value="ARMADILLO-TYPE FOLD-RELATED"/>
    <property type="match status" value="1"/>
</dbReference>
<comment type="caution">
    <text evidence="2">The sequence shown here is derived from an EMBL/GenBank/DDBJ whole genome shotgun (WGS) entry which is preliminary data.</text>
</comment>
<gene>
    <name evidence="2" type="ORF">JBS370_LOCUS13190</name>
</gene>
<dbReference type="AlphaFoldDB" id="A0A818ZAK0"/>
<evidence type="ECO:0000259" key="1">
    <source>
        <dbReference type="Pfam" id="PF13676"/>
    </source>
</evidence>
<evidence type="ECO:0000313" key="3">
    <source>
        <dbReference type="Proteomes" id="UP000663836"/>
    </source>
</evidence>